<accession>L9L729</accession>
<dbReference type="InterPro" id="IPR005633">
    <property type="entry name" value="Ribosomal_uL23_N"/>
</dbReference>
<comment type="similarity">
    <text evidence="1">Belongs to the universal ribosomal protein uL23 family.</text>
</comment>
<dbReference type="FunFam" id="3.30.70.330:FF:000082">
    <property type="entry name" value="60S ribosomal protein L23a"/>
    <property type="match status" value="1"/>
</dbReference>
<dbReference type="GO" id="GO:0044391">
    <property type="term" value="C:ribosomal subunit"/>
    <property type="evidence" value="ECO:0007669"/>
    <property type="project" value="UniProtKB-ARBA"/>
</dbReference>
<dbReference type="STRING" id="246437.L9L729"/>
<dbReference type="AlphaFoldDB" id="L9L729"/>
<dbReference type="PANTHER" id="PTHR11620">
    <property type="entry name" value="60S RIBOSOMAL PROTEIN L23A"/>
    <property type="match status" value="1"/>
</dbReference>
<dbReference type="InterPro" id="IPR013025">
    <property type="entry name" value="Ribosomal_uL23-like"/>
</dbReference>
<evidence type="ECO:0000313" key="5">
    <source>
        <dbReference type="EMBL" id="ELW70796.1"/>
    </source>
</evidence>
<dbReference type="GO" id="GO:0003735">
    <property type="term" value="F:structural constituent of ribosome"/>
    <property type="evidence" value="ECO:0007669"/>
    <property type="project" value="InterPro"/>
</dbReference>
<reference evidence="6" key="2">
    <citation type="journal article" date="2013" name="Nat. Commun.">
        <title>Genome of the Chinese tree shrew.</title>
        <authorList>
            <person name="Fan Y."/>
            <person name="Huang Z.Y."/>
            <person name="Cao C.C."/>
            <person name="Chen C.S."/>
            <person name="Chen Y.X."/>
            <person name="Fan D.D."/>
            <person name="He J."/>
            <person name="Hou H.L."/>
            <person name="Hu L."/>
            <person name="Hu X.T."/>
            <person name="Jiang X.T."/>
            <person name="Lai R."/>
            <person name="Lang Y.S."/>
            <person name="Liang B."/>
            <person name="Liao S.G."/>
            <person name="Mu D."/>
            <person name="Ma Y.Y."/>
            <person name="Niu Y.Y."/>
            <person name="Sun X.Q."/>
            <person name="Xia J.Q."/>
            <person name="Xiao J."/>
            <person name="Xiong Z.Q."/>
            <person name="Xu L."/>
            <person name="Yang L."/>
            <person name="Zhang Y."/>
            <person name="Zhao W."/>
            <person name="Zhao X.D."/>
            <person name="Zheng Y.T."/>
            <person name="Zhou J.M."/>
            <person name="Zhu Y.B."/>
            <person name="Zhang G.J."/>
            <person name="Wang J."/>
            <person name="Yao Y.G."/>
        </authorList>
    </citation>
    <scope>NUCLEOTIDE SEQUENCE [LARGE SCALE GENOMIC DNA]</scope>
</reference>
<dbReference type="EMBL" id="KB320483">
    <property type="protein sequence ID" value="ELW70796.1"/>
    <property type="molecule type" value="Genomic_DNA"/>
</dbReference>
<dbReference type="Gene3D" id="3.30.70.330">
    <property type="match status" value="1"/>
</dbReference>
<reference evidence="6" key="1">
    <citation type="submission" date="2012-07" db="EMBL/GenBank/DDBJ databases">
        <title>Genome of the Chinese tree shrew, a rising model animal genetically related to primates.</title>
        <authorList>
            <person name="Zhang G."/>
            <person name="Fan Y."/>
            <person name="Yao Y."/>
            <person name="Huang Z."/>
        </authorList>
    </citation>
    <scope>NUCLEOTIDE SEQUENCE [LARGE SCALE GENOMIC DNA]</scope>
</reference>
<name>L9L729_TUPCH</name>
<protein>
    <submittedName>
        <fullName evidence="5">60S ribosomal protein L23a</fullName>
    </submittedName>
</protein>
<keyword evidence="3" id="KW-0687">Ribonucleoprotein</keyword>
<evidence type="ECO:0000259" key="4">
    <source>
        <dbReference type="Pfam" id="PF03939"/>
    </source>
</evidence>
<evidence type="ECO:0000256" key="3">
    <source>
        <dbReference type="ARBA" id="ARBA00023274"/>
    </source>
</evidence>
<dbReference type="Proteomes" id="UP000011518">
    <property type="component" value="Unassembled WGS sequence"/>
</dbReference>
<keyword evidence="6" id="KW-1185">Reference proteome</keyword>
<sequence length="184" mass="20519">MVLKLKKGAHVLPKAEAKAKTFKVKKAVLKGIHSHKNKKGHTSPTFQQPKTLWLWGLPKCSQKSNPQEKQVRRATLRRNKVGHDAVTIPLTTESAMKKIEDNNTLVYIKDVKANKHQIKQAVKKVCAVDVANVNTLLQPDGEKAACVGLAPGYDTLDVANKIGFIQTESNWLIINTHFVTIEKR</sequence>
<keyword evidence="2 5" id="KW-0689">Ribosomal protein</keyword>
<evidence type="ECO:0000313" key="6">
    <source>
        <dbReference type="Proteomes" id="UP000011518"/>
    </source>
</evidence>
<dbReference type="GO" id="GO:0006412">
    <property type="term" value="P:translation"/>
    <property type="evidence" value="ECO:0007669"/>
    <property type="project" value="InterPro"/>
</dbReference>
<evidence type="ECO:0000256" key="1">
    <source>
        <dbReference type="ARBA" id="ARBA00006700"/>
    </source>
</evidence>
<dbReference type="Pfam" id="PF03939">
    <property type="entry name" value="Ribosomal_L23eN"/>
    <property type="match status" value="1"/>
</dbReference>
<proteinExistence type="inferred from homology"/>
<dbReference type="InterPro" id="IPR012678">
    <property type="entry name" value="Ribosomal_uL23/eL15/eS24_sf"/>
</dbReference>
<feature type="domain" description="Large ribosomal subunit protein uL23 N-terminal" evidence="4">
    <location>
        <begin position="17"/>
        <end position="66"/>
    </location>
</feature>
<gene>
    <name evidence="5" type="ORF">TREES_T100000269</name>
</gene>
<evidence type="ECO:0000256" key="2">
    <source>
        <dbReference type="ARBA" id="ARBA00022980"/>
    </source>
</evidence>
<organism evidence="5 6">
    <name type="scientific">Tupaia chinensis</name>
    <name type="common">Chinese tree shrew</name>
    <name type="synonym">Tupaia belangeri chinensis</name>
    <dbReference type="NCBI Taxonomy" id="246437"/>
    <lineage>
        <taxon>Eukaryota</taxon>
        <taxon>Metazoa</taxon>
        <taxon>Chordata</taxon>
        <taxon>Craniata</taxon>
        <taxon>Vertebrata</taxon>
        <taxon>Euteleostomi</taxon>
        <taxon>Mammalia</taxon>
        <taxon>Eutheria</taxon>
        <taxon>Euarchontoglires</taxon>
        <taxon>Scandentia</taxon>
        <taxon>Tupaiidae</taxon>
        <taxon>Tupaia</taxon>
    </lineage>
</organism>
<dbReference type="Pfam" id="PF00276">
    <property type="entry name" value="Ribosomal_L23"/>
    <property type="match status" value="1"/>
</dbReference>
<dbReference type="InParanoid" id="L9L729"/>
<dbReference type="SUPFAM" id="SSF54189">
    <property type="entry name" value="Ribosomal proteins S24e, L23 and L15e"/>
    <property type="match status" value="1"/>
</dbReference>
<dbReference type="InterPro" id="IPR012677">
    <property type="entry name" value="Nucleotide-bd_a/b_plait_sf"/>
</dbReference>